<proteinExistence type="predicted"/>
<protein>
    <submittedName>
        <fullName evidence="1">Uncharacterized protein</fullName>
    </submittedName>
</protein>
<name>A0A8T9MSU8_9NEIS</name>
<reference evidence="1" key="2">
    <citation type="submission" date="2024-09" db="EMBL/GenBank/DDBJ databases">
        <authorList>
            <person name="Veyrier F.J."/>
        </authorList>
    </citation>
    <scope>NUCLEOTIDE SEQUENCE</scope>
    <source>
        <strain evidence="1">17694</strain>
    </source>
</reference>
<organism evidence="1 2">
    <name type="scientific">Conchiformibius kuhniae</name>
    <dbReference type="NCBI Taxonomy" id="211502"/>
    <lineage>
        <taxon>Bacteria</taxon>
        <taxon>Pseudomonadati</taxon>
        <taxon>Pseudomonadota</taxon>
        <taxon>Betaproteobacteria</taxon>
        <taxon>Neisseriales</taxon>
        <taxon>Neisseriaceae</taxon>
        <taxon>Conchiformibius</taxon>
    </lineage>
</organism>
<evidence type="ECO:0000313" key="2">
    <source>
        <dbReference type="Proteomes" id="UP000831534"/>
    </source>
</evidence>
<dbReference type="KEGG" id="ckh:LVJ77_08365"/>
<accession>A0A8T9MSU8</accession>
<reference evidence="1" key="1">
    <citation type="journal article" date="2022" name="Res Sq">
        <title>Evolution of multicellular longitudinally dividing oral cavity symbionts (Neisseriaceae).</title>
        <authorList>
            <person name="Nyongesa S."/>
            <person name="Weber P."/>
            <person name="Bernet E."/>
            <person name="Pullido F."/>
            <person name="Nieckarz M."/>
            <person name="Delaby M."/>
            <person name="Nieves C."/>
            <person name="Viehboeck T."/>
            <person name="Krause N."/>
            <person name="Rivera-Millot A."/>
            <person name="Nakamura A."/>
            <person name="Vischer N."/>
            <person name="VanNieuwenhze M."/>
            <person name="Brun Y."/>
            <person name="Cava F."/>
            <person name="Bulgheresi S."/>
            <person name="Veyrier F."/>
        </authorList>
    </citation>
    <scope>NUCLEOTIDE SEQUENCE</scope>
    <source>
        <strain evidence="1">17694</strain>
    </source>
</reference>
<keyword evidence="2" id="KW-1185">Reference proteome</keyword>
<dbReference type="RefSeq" id="WP_027009543.1">
    <property type="nucleotide sequence ID" value="NZ_CP091521.1"/>
</dbReference>
<dbReference type="Proteomes" id="UP000831534">
    <property type="component" value="Chromosome"/>
</dbReference>
<gene>
    <name evidence="1" type="ORF">LVJ77_08365</name>
</gene>
<dbReference type="EMBL" id="CP091521">
    <property type="protein sequence ID" value="UOP04351.1"/>
    <property type="molecule type" value="Genomic_DNA"/>
</dbReference>
<sequence length="148" mass="17471">MHTLPQETINNLKARRITDDDWAFLKSLPDYPEIKEIYFFDDYFAKSGHHIVEISDTEKIFSLGDILGLTSSYRFVYVKNQSICILIDTLECGFSIYFCSPKLLNNIEYVKTVFNYSIMRFGWDFIDNLDVSEIFNFGFIESKNKYFD</sequence>
<dbReference type="AlphaFoldDB" id="A0A8T9MSU8"/>
<evidence type="ECO:0000313" key="1">
    <source>
        <dbReference type="EMBL" id="UOP04351.1"/>
    </source>
</evidence>